<organism evidence="2 3">
    <name type="scientific">Gordonia phage Bjanes7</name>
    <dbReference type="NCBI Taxonomy" id="2047832"/>
    <lineage>
        <taxon>Viruses</taxon>
        <taxon>Duplodnaviria</taxon>
        <taxon>Heunggongvirae</taxon>
        <taxon>Uroviricota</taxon>
        <taxon>Caudoviricetes</taxon>
        <taxon>Attisvirus</taxon>
        <taxon>Attisvirus bjanes7</taxon>
    </lineage>
</organism>
<feature type="region of interest" description="Disordered" evidence="1">
    <location>
        <begin position="86"/>
        <end position="118"/>
    </location>
</feature>
<evidence type="ECO:0000313" key="2">
    <source>
        <dbReference type="EMBL" id="ATW60769.1"/>
    </source>
</evidence>
<accession>A0A2H4PF68</accession>
<reference evidence="2 3" key="1">
    <citation type="submission" date="2017-10" db="EMBL/GenBank/DDBJ databases">
        <authorList>
            <person name="Bjanes L."/>
            <person name="Combs L."/>
            <person name="Graham A."/>
            <person name="Davis J.P."/>
            <person name="Huynh A."/>
            <person name="Julian D."/>
            <person name="Warner M.H."/>
            <person name="Garlena R.A."/>
            <person name="Russell D.A."/>
            <person name="Pope W.H."/>
            <person name="Jacobs-Sera D."/>
            <person name="Hendrix R.W."/>
            <person name="Hatfull G.F."/>
        </authorList>
    </citation>
    <scope>NUCLEOTIDE SEQUENCE [LARGE SCALE GENOMIC DNA]</scope>
</reference>
<proteinExistence type="predicted"/>
<feature type="compositionally biased region" description="Basic residues" evidence="1">
    <location>
        <begin position="102"/>
        <end position="118"/>
    </location>
</feature>
<dbReference type="EMBL" id="MG099941">
    <property type="protein sequence ID" value="ATW60769.1"/>
    <property type="molecule type" value="Genomic_DNA"/>
</dbReference>
<keyword evidence="3" id="KW-1185">Reference proteome</keyword>
<protein>
    <submittedName>
        <fullName evidence="2">Uncharacterized protein</fullName>
    </submittedName>
</protein>
<gene>
    <name evidence="2" type="ORF">SEA_BJANES7_31</name>
</gene>
<sequence>MMTMPRTTEEILAHADELASRFETDFEPTSSSTVDALDGLSKAVVEAANAEKNVRLWVQQARTQGKSWGAIGGVLGTTGEAARQRYTTVKAQPRKPATTKTRAAKKAPAKKKKTASTR</sequence>
<evidence type="ECO:0000313" key="3">
    <source>
        <dbReference type="Proteomes" id="UP000241574"/>
    </source>
</evidence>
<dbReference type="Proteomes" id="UP000241574">
    <property type="component" value="Segment"/>
</dbReference>
<name>A0A2H4PF68_9CAUD</name>
<evidence type="ECO:0000256" key="1">
    <source>
        <dbReference type="SAM" id="MobiDB-lite"/>
    </source>
</evidence>